<evidence type="ECO:0000259" key="12">
    <source>
        <dbReference type="Pfam" id="PF13538"/>
    </source>
</evidence>
<dbReference type="Proteomes" id="UP000242087">
    <property type="component" value="Unassembled WGS sequence"/>
</dbReference>
<keyword evidence="9 11" id="KW-0234">DNA repair</keyword>
<dbReference type="Pfam" id="PF13245">
    <property type="entry name" value="AAA_19"/>
    <property type="match status" value="1"/>
</dbReference>
<keyword evidence="5 11" id="KW-0347">Helicase</keyword>
<proteinExistence type="inferred from homology"/>
<evidence type="ECO:0000256" key="9">
    <source>
        <dbReference type="ARBA" id="ARBA00023204"/>
    </source>
</evidence>
<dbReference type="PANTHER" id="PTHR43788:SF6">
    <property type="entry name" value="DNA HELICASE B"/>
    <property type="match status" value="1"/>
</dbReference>
<reference evidence="16 17" key="1">
    <citation type="submission" date="2018-03" db="EMBL/GenBank/DDBJ databases">
        <title>Cross-interface Injection: A General Nanoliter Liquid Handling Method Applied to Single Cells Genome Amplification Automated Nanoliter Liquid Handling Applied to Single Cell Multiple Displacement Amplification.</title>
        <authorList>
            <person name="Yun J."/>
            <person name="Xu P."/>
            <person name="Xu J."/>
            <person name="Dai X."/>
            <person name="Wang Y."/>
            <person name="Zheng X."/>
            <person name="Cao C."/>
            <person name="Yi Q."/>
            <person name="Zhu Y."/>
            <person name="Wang L."/>
            <person name="Dong Z."/>
            <person name="Huang Y."/>
            <person name="Huang L."/>
            <person name="Du W."/>
        </authorList>
    </citation>
    <scope>NUCLEOTIDE SEQUENCE [LARGE SCALE GENOMIC DNA]</scope>
    <source>
        <strain evidence="15 17">A12-4</strain>
        <strain evidence="14 16">A9-4</strain>
    </source>
</reference>
<accession>A0A2T4D983</accession>
<keyword evidence="6 11" id="KW-0269">Exonuclease</keyword>
<evidence type="ECO:0000313" key="15">
    <source>
        <dbReference type="EMBL" id="PTB90465.1"/>
    </source>
</evidence>
<comment type="similarity">
    <text evidence="11">Belongs to the RecD family.</text>
</comment>
<dbReference type="InterPro" id="IPR027417">
    <property type="entry name" value="P-loop_NTPase"/>
</dbReference>
<dbReference type="Pfam" id="PF21185">
    <property type="entry name" value="RecD_N"/>
    <property type="match status" value="1"/>
</dbReference>
<dbReference type="CDD" id="cd18809">
    <property type="entry name" value="SF1_C_RecD"/>
    <property type="match status" value="1"/>
</dbReference>
<dbReference type="InterPro" id="IPR027785">
    <property type="entry name" value="UvrD-like_helicase_C"/>
</dbReference>
<gene>
    <name evidence="11 15" type="primary">recD</name>
    <name evidence="15" type="ORF">C9927_00005</name>
    <name evidence="14" type="ORF">C9928_00340</name>
</gene>
<comment type="caution">
    <text evidence="15">The sequence shown here is derived from an EMBL/GenBank/DDBJ whole genome shotgun (WGS) entry which is preliminary data.</text>
</comment>
<keyword evidence="7 11" id="KW-0067">ATP-binding</keyword>
<evidence type="ECO:0000259" key="13">
    <source>
        <dbReference type="Pfam" id="PF21185"/>
    </source>
</evidence>
<keyword evidence="1 11" id="KW-0540">Nuclease</keyword>
<dbReference type="GO" id="GO:0000724">
    <property type="term" value="P:double-strand break repair via homologous recombination"/>
    <property type="evidence" value="ECO:0007669"/>
    <property type="project" value="UniProtKB-UniRule"/>
</dbReference>
<organism evidence="15 17">
    <name type="scientific">Pseudidiomarina aestuarii</name>
    <dbReference type="NCBI Taxonomy" id="624146"/>
    <lineage>
        <taxon>Bacteria</taxon>
        <taxon>Pseudomonadati</taxon>
        <taxon>Pseudomonadota</taxon>
        <taxon>Gammaproteobacteria</taxon>
        <taxon>Alteromonadales</taxon>
        <taxon>Idiomarinaceae</taxon>
        <taxon>Pseudidiomarina</taxon>
    </lineage>
</organism>
<evidence type="ECO:0000256" key="4">
    <source>
        <dbReference type="ARBA" id="ARBA00022801"/>
    </source>
</evidence>
<evidence type="ECO:0000313" key="14">
    <source>
        <dbReference type="EMBL" id="PTB90386.1"/>
    </source>
</evidence>
<dbReference type="GO" id="GO:0043139">
    <property type="term" value="F:5'-3' DNA helicase activity"/>
    <property type="evidence" value="ECO:0007669"/>
    <property type="project" value="UniProtKB-UniRule"/>
</dbReference>
<evidence type="ECO:0000313" key="16">
    <source>
        <dbReference type="Proteomes" id="UP000241514"/>
    </source>
</evidence>
<keyword evidence="8 11" id="KW-0238">DNA-binding</keyword>
<dbReference type="HAMAP" id="MF_01487">
    <property type="entry name" value="RecD"/>
    <property type="match status" value="1"/>
</dbReference>
<dbReference type="GO" id="GO:0017116">
    <property type="term" value="F:single-stranded DNA helicase activity"/>
    <property type="evidence" value="ECO:0007669"/>
    <property type="project" value="TreeGrafter"/>
</dbReference>
<keyword evidence="4 11" id="KW-0378">Hydrolase</keyword>
<keyword evidence="3 11" id="KW-0227">DNA damage</keyword>
<dbReference type="PANTHER" id="PTHR43788">
    <property type="entry name" value="DNA2/NAM7 HELICASE FAMILY MEMBER"/>
    <property type="match status" value="1"/>
</dbReference>
<evidence type="ECO:0000256" key="8">
    <source>
        <dbReference type="ARBA" id="ARBA00023125"/>
    </source>
</evidence>
<dbReference type="Gene3D" id="1.10.10.1020">
    <property type="entry name" value="RecBCD complex, subunit RecD, N-terminal domain"/>
    <property type="match status" value="1"/>
</dbReference>
<sequence length="646" mass="71118">MTLMESLEKWYACGWIRAIDMNLARYVMRATDDEVSAVIAGLTSYQLGRGHPRLDVRDCWQYPGQVLALPPEHSFSPSARDATSPQDVIARLGTPEAVLQQLANSAATQGEDSPLVLAGDCVYLRRYWRYEQVIKHGLAQLMQTATNPDEDRLRTLLTQLFGEPDSTISWQRMACALATRSLFSIITGGPGTGKTYTVVRLIATLQALSAQPLRIKLAAPTGKAAARMTESIRAELPKLNQSGVQFPAPDEATTLHRLLGTQPQSRAFRHHRTNPLALDVLIVDEASMVDVEMMAAIVDALPSGARLILLGDKDQLASVEAGAVLGQLCRGADAGSYAPELAAWLGRVSGQSIPEAMQESGTSNPYLQHVVMLRTSRRFNAEEGIGKLAHEVNQQQTAWLQGWLAGEQEANEIQYFPVRAAGDQRFRQFIERGFAGYLALLANRPDDVTKIDAWAAESLTQLTEFQVLAAVREGEWGVRELNQKFALWLHAEALRGGVLPTWYHGRPIMITHNDYSLNVRNGDIGVVLQRAADEPLRVALWSQSKGSETKGSETKNSEAKPASVRWLLPSRLSQVDSVYAMTVHKSQGSEFKHTVLVVPDRDSPVLTKELIYTGITRAKQQFTLVAATPEVVETAVLRRIERSGGL</sequence>
<dbReference type="GO" id="GO:0008854">
    <property type="term" value="F:exodeoxyribonuclease V activity"/>
    <property type="evidence" value="ECO:0007669"/>
    <property type="project" value="InterPro"/>
</dbReference>
<dbReference type="GO" id="GO:0005524">
    <property type="term" value="F:ATP binding"/>
    <property type="evidence" value="ECO:0007669"/>
    <property type="project" value="UniProtKB-UniRule"/>
</dbReference>
<dbReference type="NCBIfam" id="TIGR01447">
    <property type="entry name" value="recD"/>
    <property type="match status" value="1"/>
</dbReference>
<protein>
    <recommendedName>
        <fullName evidence="11">RecBCD enzyme subunit RecD</fullName>
        <ecNumber evidence="11">5.6.2.3</ecNumber>
    </recommendedName>
    <alternativeName>
        <fullName evidence="11">DNA 5'-3' helicase subunit RecD</fullName>
    </alternativeName>
    <alternativeName>
        <fullName evidence="11">Exonuclease V subunit RecD</fullName>
        <shortName evidence="11">ExoV subunit RecD</shortName>
    </alternativeName>
    <alternativeName>
        <fullName evidence="11">Helicase/nuclease RecBCD subunit RecD</fullName>
    </alternativeName>
</protein>
<comment type="miscellaneous">
    <text evidence="11">In the RecBCD complex, RecB has a slow 3'-5' helicase, an exonuclease activity and loads RecA onto ssDNA, RecD has a fast 5'-3' helicase activity, while RecC stimulates the ATPase and processivity of the RecB helicase and contributes to recognition of the Chi site.</text>
</comment>
<comment type="catalytic activity">
    <reaction evidence="11">
        <text>ATP + H2O = ADP + phosphate + H(+)</text>
        <dbReference type="Rhea" id="RHEA:13065"/>
        <dbReference type="ChEBI" id="CHEBI:15377"/>
        <dbReference type="ChEBI" id="CHEBI:15378"/>
        <dbReference type="ChEBI" id="CHEBI:30616"/>
        <dbReference type="ChEBI" id="CHEBI:43474"/>
        <dbReference type="ChEBI" id="CHEBI:456216"/>
        <dbReference type="EC" id="5.6.2.3"/>
    </reaction>
</comment>
<comment type="function">
    <text evidence="11">A helicase/nuclease that prepares dsDNA breaks (DSB) for recombinational DNA repair. Binds to DSBs and unwinds DNA via a highly rapid and processive ATP-dependent bidirectional helicase activity. Unwinds dsDNA until it encounters a Chi (crossover hotspot instigator) sequence from the 3' direction. Cuts ssDNA a few nucleotides 3' to the Chi site. The properties and activities of the enzyme are changed at Chi. The Chi-altered holoenzyme produces a long 3'-ssDNA overhang and facilitates RecA-binding to the ssDNA for homologous DNA recombination and repair. Holoenzyme degrades any linearized DNA that is unable to undergo homologous recombination. In the holoenzyme this subunit has ssDNA-dependent ATPase and 5'-3' helicase activity. When added to pre-assembled RecBC greatly stimulates nuclease activity and augments holoenzyme processivity. Negatively regulates the RecA-loading ability of RecBCD.</text>
</comment>
<dbReference type="AlphaFoldDB" id="A0A2T4D983"/>
<evidence type="ECO:0000256" key="7">
    <source>
        <dbReference type="ARBA" id="ARBA00022840"/>
    </source>
</evidence>
<evidence type="ECO:0000256" key="1">
    <source>
        <dbReference type="ARBA" id="ARBA00022722"/>
    </source>
</evidence>
<dbReference type="GO" id="GO:0003677">
    <property type="term" value="F:DNA binding"/>
    <property type="evidence" value="ECO:0007669"/>
    <property type="project" value="UniProtKB-UniRule"/>
</dbReference>
<evidence type="ECO:0000256" key="2">
    <source>
        <dbReference type="ARBA" id="ARBA00022741"/>
    </source>
</evidence>
<name>A0A2T4D983_9GAMM</name>
<dbReference type="SUPFAM" id="SSF52540">
    <property type="entry name" value="P-loop containing nucleoside triphosphate hydrolases"/>
    <property type="match status" value="1"/>
</dbReference>
<dbReference type="InterPro" id="IPR041851">
    <property type="entry name" value="RecD_N_sf"/>
</dbReference>
<evidence type="ECO:0000256" key="11">
    <source>
        <dbReference type="HAMAP-Rule" id="MF_01487"/>
    </source>
</evidence>
<dbReference type="EMBL" id="PYVF01000001">
    <property type="protein sequence ID" value="PTB90465.1"/>
    <property type="molecule type" value="Genomic_DNA"/>
</dbReference>
<comment type="subunit">
    <text evidence="11">Heterotrimer of RecB, RecC and RecD. All subunits contribute to DNA-binding.</text>
</comment>
<dbReference type="CDD" id="cd17933">
    <property type="entry name" value="DEXSc_RecD-like"/>
    <property type="match status" value="1"/>
</dbReference>
<keyword evidence="10 11" id="KW-0413">Isomerase</keyword>
<dbReference type="EC" id="5.6.2.3" evidence="11"/>
<evidence type="ECO:0000256" key="10">
    <source>
        <dbReference type="ARBA" id="ARBA00023235"/>
    </source>
</evidence>
<feature type="domain" description="UvrD-like helicase C-terminal" evidence="12">
    <location>
        <begin position="578"/>
        <end position="625"/>
    </location>
</feature>
<dbReference type="GO" id="GO:0009338">
    <property type="term" value="C:exodeoxyribonuclease V complex"/>
    <property type="evidence" value="ECO:0007669"/>
    <property type="project" value="InterPro"/>
</dbReference>
<evidence type="ECO:0000256" key="5">
    <source>
        <dbReference type="ARBA" id="ARBA00022806"/>
    </source>
</evidence>
<dbReference type="Pfam" id="PF13538">
    <property type="entry name" value="UvrD_C_2"/>
    <property type="match status" value="1"/>
</dbReference>
<dbReference type="Gene3D" id="3.40.50.300">
    <property type="entry name" value="P-loop containing nucleotide triphosphate hydrolases"/>
    <property type="match status" value="3"/>
</dbReference>
<dbReference type="InterPro" id="IPR049550">
    <property type="entry name" value="RecD_N"/>
</dbReference>
<evidence type="ECO:0000313" key="17">
    <source>
        <dbReference type="Proteomes" id="UP000242087"/>
    </source>
</evidence>
<dbReference type="Proteomes" id="UP000241514">
    <property type="component" value="Unassembled WGS sequence"/>
</dbReference>
<dbReference type="InterPro" id="IPR050534">
    <property type="entry name" value="Coronavir_polyprotein_1ab"/>
</dbReference>
<feature type="binding site" evidence="11">
    <location>
        <begin position="188"/>
        <end position="195"/>
    </location>
    <ligand>
        <name>ATP</name>
        <dbReference type="ChEBI" id="CHEBI:30616"/>
    </ligand>
</feature>
<evidence type="ECO:0000256" key="3">
    <source>
        <dbReference type="ARBA" id="ARBA00022763"/>
    </source>
</evidence>
<feature type="domain" description="RecBCD enzyme subunit RecD N-terminal" evidence="13">
    <location>
        <begin position="14"/>
        <end position="123"/>
    </location>
</feature>
<evidence type="ECO:0000256" key="6">
    <source>
        <dbReference type="ARBA" id="ARBA00022839"/>
    </source>
</evidence>
<dbReference type="EMBL" id="PYVG01000001">
    <property type="protein sequence ID" value="PTB90386.1"/>
    <property type="molecule type" value="Genomic_DNA"/>
</dbReference>
<dbReference type="InterPro" id="IPR006344">
    <property type="entry name" value="RecD"/>
</dbReference>
<keyword evidence="2 11" id="KW-0547">Nucleotide-binding</keyword>